<dbReference type="Proteomes" id="UP000054851">
    <property type="component" value="Unassembled WGS sequence"/>
</dbReference>
<protein>
    <submittedName>
        <fullName evidence="1">Uncharacterized protein</fullName>
    </submittedName>
</protein>
<name>A0A158AFT9_9BURK</name>
<dbReference type="EMBL" id="FCOA02000005">
    <property type="protein sequence ID" value="SAK56575.1"/>
    <property type="molecule type" value="Genomic_DNA"/>
</dbReference>
<comment type="caution">
    <text evidence="1">The sequence shown here is derived from an EMBL/GenBank/DDBJ whole genome shotgun (WGS) entry which is preliminary data.</text>
</comment>
<proteinExistence type="predicted"/>
<organism evidence="1 2">
    <name type="scientific">Caballeronia hypogeia</name>
    <dbReference type="NCBI Taxonomy" id="1777140"/>
    <lineage>
        <taxon>Bacteria</taxon>
        <taxon>Pseudomonadati</taxon>
        <taxon>Pseudomonadota</taxon>
        <taxon>Betaproteobacteria</taxon>
        <taxon>Burkholderiales</taxon>
        <taxon>Burkholderiaceae</taxon>
        <taxon>Caballeronia</taxon>
    </lineage>
</organism>
<evidence type="ECO:0000313" key="2">
    <source>
        <dbReference type="Proteomes" id="UP000054851"/>
    </source>
</evidence>
<accession>A0A158AFT9</accession>
<gene>
    <name evidence="1" type="ORF">AWB79_02321</name>
</gene>
<evidence type="ECO:0000313" key="1">
    <source>
        <dbReference type="EMBL" id="SAK56575.1"/>
    </source>
</evidence>
<reference evidence="1" key="1">
    <citation type="submission" date="2016-01" db="EMBL/GenBank/DDBJ databases">
        <authorList>
            <person name="Peeters C."/>
        </authorList>
    </citation>
    <scope>NUCLEOTIDE SEQUENCE</scope>
    <source>
        <strain evidence="1">LMG 29322</strain>
    </source>
</reference>
<keyword evidence="2" id="KW-1185">Reference proteome</keyword>
<sequence>MRDRDRQIIRSGCCAAHVRVLSEVLIGIGYCFNQCITFANVCVRARARRRKAIRRVLESFDQAQVLVEIAAFSINMEMRGAVIAGWADALGKMLPNVLFTGRIEREIRVCECRKDDQR</sequence>
<dbReference type="AlphaFoldDB" id="A0A158AFT9"/>